<dbReference type="PROSITE" id="PS51294">
    <property type="entry name" value="HTH_MYB"/>
    <property type="match status" value="1"/>
</dbReference>
<proteinExistence type="predicted"/>
<sequence length="132" mass="15679">MPVKILIWSEYENNLLLQSQSGNVNNWSYASSILKRNNFNRSPHDCEQHWKRVLNPDIQKGRFKEEEDNKLRDLILIYGYKDIPLLSEKMQTRSYLQIRNRIKSLKLDQQIVHRGSTLTVEQEQILIAYFSG</sequence>
<evidence type="ECO:0000313" key="3">
    <source>
        <dbReference type="EMBL" id="EST47632.1"/>
    </source>
</evidence>
<dbReference type="InterPro" id="IPR001005">
    <property type="entry name" value="SANT/Myb"/>
</dbReference>
<keyword evidence="5" id="KW-1185">Reference proteome</keyword>
<reference evidence="3 4" key="1">
    <citation type="journal article" date="2014" name="PLoS Genet.">
        <title>The Genome of Spironucleus salmonicida Highlights a Fish Pathogen Adapted to Fluctuating Environments.</title>
        <authorList>
            <person name="Xu F."/>
            <person name="Jerlstrom-Hultqvist J."/>
            <person name="Einarsson E."/>
            <person name="Astvaldsson A."/>
            <person name="Svard S.G."/>
            <person name="Andersson J.O."/>
        </authorList>
    </citation>
    <scope>NUCLEOTIDE SEQUENCE</scope>
    <source>
        <strain evidence="4">ATCC 50377</strain>
    </source>
</reference>
<dbReference type="AlphaFoldDB" id="V6LSI6"/>
<dbReference type="SUPFAM" id="SSF46689">
    <property type="entry name" value="Homeodomain-like"/>
    <property type="match status" value="1"/>
</dbReference>
<dbReference type="InterPro" id="IPR017930">
    <property type="entry name" value="Myb_dom"/>
</dbReference>
<evidence type="ECO:0000313" key="4">
    <source>
        <dbReference type="EMBL" id="KAH0575422.1"/>
    </source>
</evidence>
<dbReference type="Gene3D" id="1.10.10.60">
    <property type="entry name" value="Homeodomain-like"/>
    <property type="match status" value="2"/>
</dbReference>
<dbReference type="EMBL" id="KI546038">
    <property type="protein sequence ID" value="EST47632.1"/>
    <property type="molecule type" value="Genomic_DNA"/>
</dbReference>
<feature type="domain" description="HTH myb-type" evidence="2">
    <location>
        <begin position="55"/>
        <end position="110"/>
    </location>
</feature>
<dbReference type="GO" id="GO:0003677">
    <property type="term" value="F:DNA binding"/>
    <property type="evidence" value="ECO:0007669"/>
    <property type="project" value="UniProtKB-KW"/>
</dbReference>
<dbReference type="CDD" id="cd00167">
    <property type="entry name" value="SANT"/>
    <property type="match status" value="1"/>
</dbReference>
<evidence type="ECO:0000259" key="1">
    <source>
        <dbReference type="PROSITE" id="PS50090"/>
    </source>
</evidence>
<keyword evidence="3" id="KW-0238">DNA-binding</keyword>
<name>V6LSI6_9EUKA</name>
<accession>V6LSI6</accession>
<gene>
    <name evidence="3" type="ORF">SS50377_12326</name>
    <name evidence="4" type="ORF">SS50377_23055</name>
</gene>
<evidence type="ECO:0000313" key="5">
    <source>
        <dbReference type="Proteomes" id="UP000018208"/>
    </source>
</evidence>
<dbReference type="VEuPathDB" id="GiardiaDB:SS50377_23055"/>
<dbReference type="PROSITE" id="PS50090">
    <property type="entry name" value="MYB_LIKE"/>
    <property type="match status" value="1"/>
</dbReference>
<feature type="domain" description="Myb-like" evidence="1">
    <location>
        <begin position="8"/>
        <end position="54"/>
    </location>
</feature>
<protein>
    <submittedName>
        <fullName evidence="3">Myb-like DNA-binding domain-containing protein</fullName>
    </submittedName>
</protein>
<dbReference type="InterPro" id="IPR009057">
    <property type="entry name" value="Homeodomain-like_sf"/>
</dbReference>
<dbReference type="Pfam" id="PF13921">
    <property type="entry name" value="Myb_DNA-bind_6"/>
    <property type="match status" value="1"/>
</dbReference>
<dbReference type="OrthoDB" id="2143914at2759"/>
<organism evidence="3">
    <name type="scientific">Spironucleus salmonicida</name>
    <dbReference type="NCBI Taxonomy" id="348837"/>
    <lineage>
        <taxon>Eukaryota</taxon>
        <taxon>Metamonada</taxon>
        <taxon>Diplomonadida</taxon>
        <taxon>Hexamitidae</taxon>
        <taxon>Hexamitinae</taxon>
        <taxon>Spironucleus</taxon>
    </lineage>
</organism>
<reference evidence="4" key="2">
    <citation type="submission" date="2020-12" db="EMBL/GenBank/DDBJ databases">
        <title>New Spironucleus salmonicida genome in near-complete chromosomes.</title>
        <authorList>
            <person name="Xu F."/>
            <person name="Kurt Z."/>
            <person name="Jimenez-Gonzalez A."/>
            <person name="Astvaldsson A."/>
            <person name="Andersson J.O."/>
            <person name="Svard S.G."/>
        </authorList>
    </citation>
    <scope>NUCLEOTIDE SEQUENCE</scope>
    <source>
        <strain evidence="4">ATCC 50377</strain>
    </source>
</reference>
<evidence type="ECO:0000259" key="2">
    <source>
        <dbReference type="PROSITE" id="PS51294"/>
    </source>
</evidence>
<dbReference type="SMART" id="SM00717">
    <property type="entry name" value="SANT"/>
    <property type="match status" value="2"/>
</dbReference>
<dbReference type="EMBL" id="AUWU02000003">
    <property type="protein sequence ID" value="KAH0575422.1"/>
    <property type="molecule type" value="Genomic_DNA"/>
</dbReference>
<dbReference type="Proteomes" id="UP000018208">
    <property type="component" value="Unassembled WGS sequence"/>
</dbReference>